<evidence type="ECO:0000313" key="1">
    <source>
        <dbReference type="EMBL" id="KKN25190.1"/>
    </source>
</evidence>
<sequence>MKSIGRLEIEEIRELGRRGEHPHGWFLIETDTLAYWMHLPHKDISNLNKNVQTAKMVNI</sequence>
<gene>
    <name evidence="1" type="ORF">LCGC14_0887160</name>
</gene>
<dbReference type="AlphaFoldDB" id="A0A0F9P064"/>
<proteinExistence type="predicted"/>
<reference evidence="1" key="1">
    <citation type="journal article" date="2015" name="Nature">
        <title>Complex archaea that bridge the gap between prokaryotes and eukaryotes.</title>
        <authorList>
            <person name="Spang A."/>
            <person name="Saw J.H."/>
            <person name="Jorgensen S.L."/>
            <person name="Zaremba-Niedzwiedzka K."/>
            <person name="Martijn J."/>
            <person name="Lind A.E."/>
            <person name="van Eijk R."/>
            <person name="Schleper C."/>
            <person name="Guy L."/>
            <person name="Ettema T.J."/>
        </authorList>
    </citation>
    <scope>NUCLEOTIDE SEQUENCE</scope>
</reference>
<name>A0A0F9P064_9ZZZZ</name>
<protein>
    <submittedName>
        <fullName evidence="1">Uncharacterized protein</fullName>
    </submittedName>
</protein>
<comment type="caution">
    <text evidence="1">The sequence shown here is derived from an EMBL/GenBank/DDBJ whole genome shotgun (WGS) entry which is preliminary data.</text>
</comment>
<organism evidence="1">
    <name type="scientific">marine sediment metagenome</name>
    <dbReference type="NCBI Taxonomy" id="412755"/>
    <lineage>
        <taxon>unclassified sequences</taxon>
        <taxon>metagenomes</taxon>
        <taxon>ecological metagenomes</taxon>
    </lineage>
</organism>
<dbReference type="EMBL" id="LAZR01002821">
    <property type="protein sequence ID" value="KKN25190.1"/>
    <property type="molecule type" value="Genomic_DNA"/>
</dbReference>
<accession>A0A0F9P064</accession>